<feature type="non-terminal residue" evidence="1">
    <location>
        <position position="1"/>
    </location>
</feature>
<dbReference type="Proteomes" id="UP000023152">
    <property type="component" value="Unassembled WGS sequence"/>
</dbReference>
<name>X6MCP7_RETFI</name>
<organism evidence="1 2">
    <name type="scientific">Reticulomyxa filosa</name>
    <dbReference type="NCBI Taxonomy" id="46433"/>
    <lineage>
        <taxon>Eukaryota</taxon>
        <taxon>Sar</taxon>
        <taxon>Rhizaria</taxon>
        <taxon>Retaria</taxon>
        <taxon>Foraminifera</taxon>
        <taxon>Monothalamids</taxon>
        <taxon>Reticulomyxidae</taxon>
        <taxon>Reticulomyxa</taxon>
    </lineage>
</organism>
<dbReference type="CDD" id="cd14279">
    <property type="entry name" value="CUE"/>
    <property type="match status" value="1"/>
</dbReference>
<comment type="caution">
    <text evidence="1">The sequence shown here is derived from an EMBL/GenBank/DDBJ whole genome shotgun (WGS) entry which is preliminary data.</text>
</comment>
<dbReference type="EMBL" id="ASPP01022502">
    <property type="protein sequence ID" value="ETO11411.1"/>
    <property type="molecule type" value="Genomic_DNA"/>
</dbReference>
<protein>
    <submittedName>
        <fullName evidence="1">Uncharacterized protein</fullName>
    </submittedName>
</protein>
<gene>
    <name evidence="1" type="ORF">RFI_25965</name>
</gene>
<accession>X6MCP7</accession>
<sequence>TTKAMTCDGRYEVAMVMTPTGCYGEWAFSKQLPVYFENDNRENIDPNNWNTHVWMDANKKRSYIFVGCVSVHGGMQNGNNTGKTNGEYRKYDKEVKTLIRLFGDMINKEELQRKIEQHNGNIELVIREIIRKSVTEVIIKKKNMY</sequence>
<reference evidence="1 2" key="1">
    <citation type="journal article" date="2013" name="Curr. Biol.">
        <title>The Genome of the Foraminiferan Reticulomyxa filosa.</title>
        <authorList>
            <person name="Glockner G."/>
            <person name="Hulsmann N."/>
            <person name="Schleicher M."/>
            <person name="Noegel A.A."/>
            <person name="Eichinger L."/>
            <person name="Gallinger C."/>
            <person name="Pawlowski J."/>
            <person name="Sierra R."/>
            <person name="Euteneuer U."/>
            <person name="Pillet L."/>
            <person name="Moustafa A."/>
            <person name="Platzer M."/>
            <person name="Groth M."/>
            <person name="Szafranski K."/>
            <person name="Schliwa M."/>
        </authorList>
    </citation>
    <scope>NUCLEOTIDE SEQUENCE [LARGE SCALE GENOMIC DNA]</scope>
</reference>
<proteinExistence type="predicted"/>
<evidence type="ECO:0000313" key="1">
    <source>
        <dbReference type="EMBL" id="ETO11411.1"/>
    </source>
</evidence>
<evidence type="ECO:0000313" key="2">
    <source>
        <dbReference type="Proteomes" id="UP000023152"/>
    </source>
</evidence>
<dbReference type="AlphaFoldDB" id="X6MCP7"/>
<keyword evidence="2" id="KW-1185">Reference proteome</keyword>